<dbReference type="EMBL" id="CANTFM010000399">
    <property type="protein sequence ID" value="CAI5721138.1"/>
    <property type="molecule type" value="Genomic_DNA"/>
</dbReference>
<sequence length="114" mass="12814">MSLRSTRMSLTETLMAVDSNIDHLVCNERSTLLSEAELDYYVENYSASKLHDKVLKPEMARGMDKVMSNLETKLIQDAGHWVLWEQKEEVSAILSEWLAKIAVGVTGVDADAKL</sequence>
<dbReference type="SUPFAM" id="SSF53474">
    <property type="entry name" value="alpha/beta-Hydrolases"/>
    <property type="match status" value="1"/>
</dbReference>
<keyword evidence="2" id="KW-1185">Reference proteome</keyword>
<dbReference type="Proteomes" id="UP001162029">
    <property type="component" value="Unassembled WGS sequence"/>
</dbReference>
<dbReference type="Gene3D" id="3.40.50.1820">
    <property type="entry name" value="alpha/beta hydrolase"/>
    <property type="match status" value="1"/>
</dbReference>
<comment type="caution">
    <text evidence="1">The sequence shown here is derived from an EMBL/GenBank/DDBJ whole genome shotgun (WGS) entry which is preliminary data.</text>
</comment>
<organism evidence="1 2">
    <name type="scientific">Peronospora destructor</name>
    <dbReference type="NCBI Taxonomy" id="86335"/>
    <lineage>
        <taxon>Eukaryota</taxon>
        <taxon>Sar</taxon>
        <taxon>Stramenopiles</taxon>
        <taxon>Oomycota</taxon>
        <taxon>Peronosporomycetes</taxon>
        <taxon>Peronosporales</taxon>
        <taxon>Peronosporaceae</taxon>
        <taxon>Peronospora</taxon>
    </lineage>
</organism>
<proteinExistence type="predicted"/>
<reference evidence="1" key="1">
    <citation type="submission" date="2022-12" db="EMBL/GenBank/DDBJ databases">
        <authorList>
            <person name="Webb A."/>
        </authorList>
    </citation>
    <scope>NUCLEOTIDE SEQUENCE</scope>
    <source>
        <strain evidence="1">Pd1</strain>
    </source>
</reference>
<name>A0AAV0TFJ9_9STRA</name>
<accession>A0AAV0TFJ9</accession>
<dbReference type="AlphaFoldDB" id="A0AAV0TFJ9"/>
<dbReference type="InterPro" id="IPR029058">
    <property type="entry name" value="AB_hydrolase_fold"/>
</dbReference>
<evidence type="ECO:0000313" key="2">
    <source>
        <dbReference type="Proteomes" id="UP001162029"/>
    </source>
</evidence>
<evidence type="ECO:0008006" key="3">
    <source>
        <dbReference type="Google" id="ProtNLM"/>
    </source>
</evidence>
<protein>
    <recommendedName>
        <fullName evidence="3">AB hydrolase-1 domain-containing protein</fullName>
    </recommendedName>
</protein>
<evidence type="ECO:0000313" key="1">
    <source>
        <dbReference type="EMBL" id="CAI5721138.1"/>
    </source>
</evidence>
<gene>
    <name evidence="1" type="ORF">PDE001_LOCUS2396</name>
</gene>